<dbReference type="STRING" id="796925.A0A137PE10"/>
<proteinExistence type="predicted"/>
<protein>
    <submittedName>
        <fullName evidence="1">Uncharacterized protein</fullName>
    </submittedName>
</protein>
<evidence type="ECO:0000313" key="1">
    <source>
        <dbReference type="EMBL" id="KXN73238.1"/>
    </source>
</evidence>
<sequence>MCKAKTPKICVECNKMADKIETTRVDEGPTICSIIPTDCLTDTIAEIGPQKTKFITPSCTNEFYRLNPQLNRFNSEAFDEIVNQLSKPQFQGKLVIILAGYAHEVCDLLKQNPGLFSRFSESIEFPSVCQ</sequence>
<dbReference type="EMBL" id="KQ964440">
    <property type="protein sequence ID" value="KXN73238.1"/>
    <property type="molecule type" value="Genomic_DNA"/>
</dbReference>
<dbReference type="Gene3D" id="3.40.50.300">
    <property type="entry name" value="P-loop containing nucleotide triphosphate hydrolases"/>
    <property type="match status" value="1"/>
</dbReference>
<accession>A0A137PE10</accession>
<dbReference type="InterPro" id="IPR027417">
    <property type="entry name" value="P-loop_NTPase"/>
</dbReference>
<evidence type="ECO:0000313" key="2">
    <source>
        <dbReference type="Proteomes" id="UP000070444"/>
    </source>
</evidence>
<dbReference type="GO" id="GO:0016887">
    <property type="term" value="F:ATP hydrolysis activity"/>
    <property type="evidence" value="ECO:0007669"/>
    <property type="project" value="TreeGrafter"/>
</dbReference>
<organism evidence="1 2">
    <name type="scientific">Conidiobolus coronatus (strain ATCC 28846 / CBS 209.66 / NRRL 28638)</name>
    <name type="common">Delacroixia coronata</name>
    <dbReference type="NCBI Taxonomy" id="796925"/>
    <lineage>
        <taxon>Eukaryota</taxon>
        <taxon>Fungi</taxon>
        <taxon>Fungi incertae sedis</taxon>
        <taxon>Zoopagomycota</taxon>
        <taxon>Entomophthoromycotina</taxon>
        <taxon>Entomophthoromycetes</taxon>
        <taxon>Entomophthorales</taxon>
        <taxon>Ancylistaceae</taxon>
        <taxon>Conidiobolus</taxon>
    </lineage>
</organism>
<dbReference type="PANTHER" id="PTHR43392">
    <property type="entry name" value="AAA-TYPE ATPASE FAMILY PROTEIN / ANKYRIN REPEAT FAMILY PROTEIN"/>
    <property type="match status" value="1"/>
</dbReference>
<dbReference type="Proteomes" id="UP000070444">
    <property type="component" value="Unassembled WGS sequence"/>
</dbReference>
<dbReference type="PANTHER" id="PTHR43392:SF2">
    <property type="entry name" value="AAA-TYPE ATPASE FAMILY PROTEIN _ ANKYRIN REPEAT FAMILY PROTEIN"/>
    <property type="match status" value="1"/>
</dbReference>
<keyword evidence="2" id="KW-1185">Reference proteome</keyword>
<dbReference type="OrthoDB" id="2423195at2759"/>
<dbReference type="InterPro" id="IPR050773">
    <property type="entry name" value="CbxX/CfxQ_RuBisCO_ESX"/>
</dbReference>
<name>A0A137PE10_CONC2</name>
<reference evidence="1 2" key="1">
    <citation type="journal article" date="2015" name="Genome Biol. Evol.">
        <title>Phylogenomic analyses indicate that early fungi evolved digesting cell walls of algal ancestors of land plants.</title>
        <authorList>
            <person name="Chang Y."/>
            <person name="Wang S."/>
            <person name="Sekimoto S."/>
            <person name="Aerts A.L."/>
            <person name="Choi C."/>
            <person name="Clum A."/>
            <person name="LaButti K.M."/>
            <person name="Lindquist E.A."/>
            <person name="Yee Ngan C."/>
            <person name="Ohm R.A."/>
            <person name="Salamov A.A."/>
            <person name="Grigoriev I.V."/>
            <person name="Spatafora J.W."/>
            <person name="Berbee M.L."/>
        </authorList>
    </citation>
    <scope>NUCLEOTIDE SEQUENCE [LARGE SCALE GENOMIC DNA]</scope>
    <source>
        <strain evidence="1 2">NRRL 28638</strain>
    </source>
</reference>
<gene>
    <name evidence="1" type="ORF">CONCODRAFT_3914</name>
</gene>
<dbReference type="AlphaFoldDB" id="A0A137PE10"/>